<evidence type="ECO:0000259" key="8">
    <source>
        <dbReference type="Pfam" id="PF00534"/>
    </source>
</evidence>
<evidence type="ECO:0000256" key="1">
    <source>
        <dbReference type="ARBA" id="ARBA00001478"/>
    </source>
</evidence>
<keyword evidence="5 7" id="KW-0808">Transferase</keyword>
<dbReference type="Pfam" id="PF00534">
    <property type="entry name" value="Glycos_transf_1"/>
    <property type="match status" value="1"/>
</dbReference>
<evidence type="ECO:0000313" key="10">
    <source>
        <dbReference type="EMBL" id="MBM7570731.1"/>
    </source>
</evidence>
<comment type="caution">
    <text evidence="10">The sequence shown here is derived from an EMBL/GenBank/DDBJ whole genome shotgun (WGS) entry which is preliminary data.</text>
</comment>
<dbReference type="SUPFAM" id="SSF53756">
    <property type="entry name" value="UDP-Glycosyltransferase/glycogen phosphorylase"/>
    <property type="match status" value="1"/>
</dbReference>
<dbReference type="EC" id="2.4.1.21" evidence="7"/>
<protein>
    <recommendedName>
        <fullName evidence="7">Glycogen synthase</fullName>
        <ecNumber evidence="7">2.4.1.21</ecNumber>
    </recommendedName>
    <alternativeName>
        <fullName evidence="7">Starch [bacterial glycogen] synthase</fullName>
    </alternativeName>
</protein>
<organism evidence="10 11">
    <name type="scientific">Aquibacillus albus</name>
    <dbReference type="NCBI Taxonomy" id="1168171"/>
    <lineage>
        <taxon>Bacteria</taxon>
        <taxon>Bacillati</taxon>
        <taxon>Bacillota</taxon>
        <taxon>Bacilli</taxon>
        <taxon>Bacillales</taxon>
        <taxon>Bacillaceae</taxon>
        <taxon>Aquibacillus</taxon>
    </lineage>
</organism>
<feature type="binding site" evidence="7">
    <location>
        <position position="15"/>
    </location>
    <ligand>
        <name>ADP-alpha-D-glucose</name>
        <dbReference type="ChEBI" id="CHEBI:57498"/>
    </ligand>
</feature>
<dbReference type="InterPro" id="IPR013534">
    <property type="entry name" value="Starch_synth_cat_dom"/>
</dbReference>
<evidence type="ECO:0000256" key="4">
    <source>
        <dbReference type="ARBA" id="ARBA00022676"/>
    </source>
</evidence>
<evidence type="ECO:0000256" key="3">
    <source>
        <dbReference type="ARBA" id="ARBA00010281"/>
    </source>
</evidence>
<name>A0ABS2MXW1_9BACI</name>
<keyword evidence="11" id="KW-1185">Reference proteome</keyword>
<dbReference type="HAMAP" id="MF_00484">
    <property type="entry name" value="Glycogen_synth"/>
    <property type="match status" value="1"/>
</dbReference>
<dbReference type="PANTHER" id="PTHR45825">
    <property type="entry name" value="GRANULE-BOUND STARCH SYNTHASE 1, CHLOROPLASTIC/AMYLOPLASTIC"/>
    <property type="match status" value="1"/>
</dbReference>
<comment type="similarity">
    <text evidence="3 7">Belongs to the glycosyltransferase 1 family. Bacterial/plant glycogen synthase subfamily.</text>
</comment>
<dbReference type="Gene3D" id="3.40.50.2000">
    <property type="entry name" value="Glycogen Phosphorylase B"/>
    <property type="match status" value="2"/>
</dbReference>
<dbReference type="Proteomes" id="UP001296943">
    <property type="component" value="Unassembled WGS sequence"/>
</dbReference>
<keyword evidence="6 7" id="KW-0320">Glycogen biosynthesis</keyword>
<dbReference type="NCBIfam" id="TIGR02095">
    <property type="entry name" value="glgA"/>
    <property type="match status" value="1"/>
</dbReference>
<dbReference type="RefSeq" id="WP_204498153.1">
    <property type="nucleotide sequence ID" value="NZ_JAFBDR010000005.1"/>
</dbReference>
<dbReference type="CDD" id="cd03791">
    <property type="entry name" value="GT5_Glycogen_synthase_DULL1-like"/>
    <property type="match status" value="1"/>
</dbReference>
<dbReference type="EMBL" id="JAFBDR010000005">
    <property type="protein sequence ID" value="MBM7570731.1"/>
    <property type="molecule type" value="Genomic_DNA"/>
</dbReference>
<sequence length="490" mass="56848">MNILMVGSECTPFIKTGGLADVLGSLPQALKEQGTDVRVVLPKYQEMNQEWKEQLKLWDELTVSLGWRNQYAGIEYMEYNGITYYFIDNEYYFKRSNLYGYGDEAERFVFFNRAVLEMVRKLGWIPDVLHCHDWQAGLIPLFLHTHYKEDSLYQGIKTVFTIHNVKYQGIFPQSVLHDLMDLDERLMTDDGLEFFGNINFMKGALNFADYISTVSKTYADEIQTPYYGENLDGVLRKHADKLTGIINGINDKEFNPLTDEALAYPYRSSLIKKAQNKMWLQEKLGLPVRKDVPMIGLVSRLVEQKGLDLVGRVIDELLYQDDVQFVILGTGDYQYEQMLEWCQYRHPEKMSINITFQESLARQIYAASDMFLMPSRFEPCGIGQLIALRYLSAPIVRETGGLVDTVTSFNEETEEGNGFTFANFNAHDMLFSIRRAISFYHDEQMWRKLMKNIAKSQMSWKYSANQYMDLYKEVTQTVEGDITHHSLTHA</sequence>
<dbReference type="PANTHER" id="PTHR45825:SF11">
    <property type="entry name" value="ALPHA AMYLASE DOMAIN-CONTAINING PROTEIN"/>
    <property type="match status" value="1"/>
</dbReference>
<evidence type="ECO:0000256" key="5">
    <source>
        <dbReference type="ARBA" id="ARBA00022679"/>
    </source>
</evidence>
<evidence type="ECO:0000313" key="11">
    <source>
        <dbReference type="Proteomes" id="UP001296943"/>
    </source>
</evidence>
<feature type="domain" description="Starch synthase catalytic" evidence="9">
    <location>
        <begin position="2"/>
        <end position="237"/>
    </location>
</feature>
<dbReference type="InterPro" id="IPR011835">
    <property type="entry name" value="GS/SS"/>
</dbReference>
<comment type="function">
    <text evidence="2 7">Synthesizes alpha-1,4-glucan chains using ADP-glucose.</text>
</comment>
<evidence type="ECO:0000256" key="6">
    <source>
        <dbReference type="ARBA" id="ARBA00023056"/>
    </source>
</evidence>
<gene>
    <name evidence="7" type="primary">glgA</name>
    <name evidence="10" type="ORF">JOC48_001209</name>
</gene>
<proteinExistence type="inferred from homology"/>
<evidence type="ECO:0000256" key="2">
    <source>
        <dbReference type="ARBA" id="ARBA00002764"/>
    </source>
</evidence>
<dbReference type="InterPro" id="IPR001296">
    <property type="entry name" value="Glyco_trans_1"/>
</dbReference>
<evidence type="ECO:0000259" key="9">
    <source>
        <dbReference type="Pfam" id="PF08323"/>
    </source>
</evidence>
<feature type="domain" description="Glycosyl transferase family 1" evidence="8">
    <location>
        <begin position="288"/>
        <end position="441"/>
    </location>
</feature>
<accession>A0ABS2MXW1</accession>
<comment type="catalytic activity">
    <reaction evidence="1 7">
        <text>[(1-&gt;4)-alpha-D-glucosyl](n) + ADP-alpha-D-glucose = [(1-&gt;4)-alpha-D-glucosyl](n+1) + ADP + H(+)</text>
        <dbReference type="Rhea" id="RHEA:18189"/>
        <dbReference type="Rhea" id="RHEA-COMP:9584"/>
        <dbReference type="Rhea" id="RHEA-COMP:9587"/>
        <dbReference type="ChEBI" id="CHEBI:15378"/>
        <dbReference type="ChEBI" id="CHEBI:15444"/>
        <dbReference type="ChEBI" id="CHEBI:57498"/>
        <dbReference type="ChEBI" id="CHEBI:456216"/>
        <dbReference type="EC" id="2.4.1.21"/>
    </reaction>
</comment>
<dbReference type="NCBIfam" id="NF001898">
    <property type="entry name" value="PRK00654.1-1"/>
    <property type="match status" value="1"/>
</dbReference>
<reference evidence="10 11" key="1">
    <citation type="submission" date="2021-01" db="EMBL/GenBank/DDBJ databases">
        <title>Genomic Encyclopedia of Type Strains, Phase IV (KMG-IV): sequencing the most valuable type-strain genomes for metagenomic binning, comparative biology and taxonomic classification.</title>
        <authorList>
            <person name="Goeker M."/>
        </authorList>
    </citation>
    <scope>NUCLEOTIDE SEQUENCE [LARGE SCALE GENOMIC DNA]</scope>
    <source>
        <strain evidence="10 11">DSM 23711</strain>
    </source>
</reference>
<dbReference type="Pfam" id="PF08323">
    <property type="entry name" value="Glyco_transf_5"/>
    <property type="match status" value="1"/>
</dbReference>
<evidence type="ECO:0000256" key="7">
    <source>
        <dbReference type="HAMAP-Rule" id="MF_00484"/>
    </source>
</evidence>
<comment type="pathway">
    <text evidence="7">Glycan biosynthesis; glycogen biosynthesis.</text>
</comment>
<keyword evidence="4 7" id="KW-0328">Glycosyltransferase</keyword>
<dbReference type="GO" id="GO:0009011">
    <property type="term" value="F:alpha-1,4-glucan glucosyltransferase (ADP-glucose donor) activity"/>
    <property type="evidence" value="ECO:0007669"/>
    <property type="project" value="UniProtKB-EC"/>
</dbReference>